<dbReference type="EMBL" id="CM045759">
    <property type="protein sequence ID" value="KAI8017796.1"/>
    <property type="molecule type" value="Genomic_DNA"/>
</dbReference>
<evidence type="ECO:0000313" key="2">
    <source>
        <dbReference type="Proteomes" id="UP001060215"/>
    </source>
</evidence>
<organism evidence="1 2">
    <name type="scientific">Camellia lanceoleosa</name>
    <dbReference type="NCBI Taxonomy" id="1840588"/>
    <lineage>
        <taxon>Eukaryota</taxon>
        <taxon>Viridiplantae</taxon>
        <taxon>Streptophyta</taxon>
        <taxon>Embryophyta</taxon>
        <taxon>Tracheophyta</taxon>
        <taxon>Spermatophyta</taxon>
        <taxon>Magnoliopsida</taxon>
        <taxon>eudicotyledons</taxon>
        <taxon>Gunneridae</taxon>
        <taxon>Pentapetalae</taxon>
        <taxon>asterids</taxon>
        <taxon>Ericales</taxon>
        <taxon>Theaceae</taxon>
        <taxon>Camellia</taxon>
    </lineage>
</organism>
<evidence type="ECO:0000313" key="1">
    <source>
        <dbReference type="EMBL" id="KAI8017796.1"/>
    </source>
</evidence>
<dbReference type="Proteomes" id="UP001060215">
    <property type="component" value="Chromosome 2"/>
</dbReference>
<gene>
    <name evidence="1" type="ORF">LOK49_LG04G01875</name>
</gene>
<name>A0ACC0I0Y4_9ERIC</name>
<proteinExistence type="predicted"/>
<protein>
    <submittedName>
        <fullName evidence="1">Uncharacterized protein</fullName>
    </submittedName>
</protein>
<sequence length="104" mass="11125">MLPVCAQFAALTVASTSYAQIVKSNQKARCGVGAKLADGDVSEMWTECKLKDLGLWNTMITGVAANGHYVSLAEDIAMQLFEHEPNNPGNYVMPPNIYTNAGGC</sequence>
<accession>A0ACC0I0Y4</accession>
<keyword evidence="2" id="KW-1185">Reference proteome</keyword>
<comment type="caution">
    <text evidence="1">The sequence shown here is derived from an EMBL/GenBank/DDBJ whole genome shotgun (WGS) entry which is preliminary data.</text>
</comment>
<reference evidence="1 2" key="1">
    <citation type="journal article" date="2022" name="Plant J.">
        <title>Chromosome-level genome of Camellia lanceoleosa provides a valuable resource for understanding genome evolution and self-incompatibility.</title>
        <authorList>
            <person name="Gong W."/>
            <person name="Xiao S."/>
            <person name="Wang L."/>
            <person name="Liao Z."/>
            <person name="Chang Y."/>
            <person name="Mo W."/>
            <person name="Hu G."/>
            <person name="Li W."/>
            <person name="Zhao G."/>
            <person name="Zhu H."/>
            <person name="Hu X."/>
            <person name="Ji K."/>
            <person name="Xiang X."/>
            <person name="Song Q."/>
            <person name="Yuan D."/>
            <person name="Jin S."/>
            <person name="Zhang L."/>
        </authorList>
    </citation>
    <scope>NUCLEOTIDE SEQUENCE [LARGE SCALE GENOMIC DNA]</scope>
    <source>
        <strain evidence="1">SQ_2022a</strain>
    </source>
</reference>